<keyword evidence="5" id="KW-1185">Reference proteome</keyword>
<keyword evidence="2 3" id="KW-0472">Membrane</keyword>
<evidence type="ECO:0000256" key="2">
    <source>
        <dbReference type="ARBA" id="ARBA00023136"/>
    </source>
</evidence>
<keyword evidence="3" id="KW-1133">Transmembrane helix</keyword>
<proteinExistence type="predicted"/>
<comment type="subcellular location">
    <subcellularLocation>
        <location evidence="1">Membrane</location>
    </subcellularLocation>
</comment>
<sequence length="288" mass="31706">MRFAASHSSHTVTGHPIETGKQPLLVRHTQSEQNVSTDCDCDCCCKSLLCRSILLVVVVILFLFSTSYCAIVFLGYLPRFPSISLASATVPDLNVSSDTQITANLELLFDPVVNNNVDRATSIRYERVKAMVFGGRTHVYEENLLESTTVASFEQRAATITGRYGVSYLVIELTGFARMKGGTWWKRTSSMSVSCGVMKVVFPLNQATATTLALPDCQPPPVATYWLKTFRGWRRFDHGDSCPCEVDGGWSRLQGFGEPSLVIAVFCVAVTLLFLVASQRGRNKGIIV</sequence>
<keyword evidence="3" id="KW-0812">Transmembrane</keyword>
<dbReference type="EMBL" id="VOIH02000005">
    <property type="protein sequence ID" value="KAF3445637.1"/>
    <property type="molecule type" value="Genomic_DNA"/>
</dbReference>
<feature type="transmembrane region" description="Helical" evidence="3">
    <location>
        <begin position="260"/>
        <end position="277"/>
    </location>
</feature>
<accession>A0A8K0H4H3</accession>
<dbReference type="Proteomes" id="UP000796880">
    <property type="component" value="Unassembled WGS sequence"/>
</dbReference>
<dbReference type="PANTHER" id="PTHR31234">
    <property type="entry name" value="LATE EMBRYOGENESIS ABUNDANT (LEA) HYDROXYPROLINE-RICH GLYCOPROTEIN FAMILY"/>
    <property type="match status" value="1"/>
</dbReference>
<evidence type="ECO:0000256" key="1">
    <source>
        <dbReference type="ARBA" id="ARBA00004370"/>
    </source>
</evidence>
<evidence type="ECO:0008006" key="6">
    <source>
        <dbReference type="Google" id="ProtNLM"/>
    </source>
</evidence>
<dbReference type="GO" id="GO:0005886">
    <property type="term" value="C:plasma membrane"/>
    <property type="evidence" value="ECO:0007669"/>
    <property type="project" value="TreeGrafter"/>
</dbReference>
<organism evidence="4 5">
    <name type="scientific">Rhamnella rubrinervis</name>
    <dbReference type="NCBI Taxonomy" id="2594499"/>
    <lineage>
        <taxon>Eukaryota</taxon>
        <taxon>Viridiplantae</taxon>
        <taxon>Streptophyta</taxon>
        <taxon>Embryophyta</taxon>
        <taxon>Tracheophyta</taxon>
        <taxon>Spermatophyta</taxon>
        <taxon>Magnoliopsida</taxon>
        <taxon>eudicotyledons</taxon>
        <taxon>Gunneridae</taxon>
        <taxon>Pentapetalae</taxon>
        <taxon>rosids</taxon>
        <taxon>fabids</taxon>
        <taxon>Rosales</taxon>
        <taxon>Rhamnaceae</taxon>
        <taxon>rhamnoid group</taxon>
        <taxon>Rhamneae</taxon>
        <taxon>Rhamnella</taxon>
    </lineage>
</organism>
<reference evidence="4" key="1">
    <citation type="submission" date="2020-03" db="EMBL/GenBank/DDBJ databases">
        <title>A high-quality chromosome-level genome assembly of a woody plant with both climbing and erect habits, Rhamnella rubrinervis.</title>
        <authorList>
            <person name="Lu Z."/>
            <person name="Yang Y."/>
            <person name="Zhu X."/>
            <person name="Sun Y."/>
        </authorList>
    </citation>
    <scope>NUCLEOTIDE SEQUENCE</scope>
    <source>
        <strain evidence="4">BYM</strain>
        <tissue evidence="4">Leaf</tissue>
    </source>
</reference>
<evidence type="ECO:0000313" key="5">
    <source>
        <dbReference type="Proteomes" id="UP000796880"/>
    </source>
</evidence>
<protein>
    <recommendedName>
        <fullName evidence="6">Transmembrane protein</fullName>
    </recommendedName>
</protein>
<feature type="transmembrane region" description="Helical" evidence="3">
    <location>
        <begin position="53"/>
        <end position="77"/>
    </location>
</feature>
<gene>
    <name evidence="4" type="ORF">FNV43_RR10813</name>
</gene>
<dbReference type="InterPro" id="IPR044839">
    <property type="entry name" value="NDR1-like"/>
</dbReference>
<comment type="caution">
    <text evidence="4">The sequence shown here is derived from an EMBL/GenBank/DDBJ whole genome shotgun (WGS) entry which is preliminary data.</text>
</comment>
<evidence type="ECO:0000313" key="4">
    <source>
        <dbReference type="EMBL" id="KAF3445637.1"/>
    </source>
</evidence>
<dbReference type="PANTHER" id="PTHR31234:SF55">
    <property type="entry name" value="LATE EMBRYOGENESIS ABUNDANT (LEA) HYDROXYPROLINE-RICH GLYCOPROTEIN FAMILY"/>
    <property type="match status" value="1"/>
</dbReference>
<evidence type="ECO:0000256" key="3">
    <source>
        <dbReference type="SAM" id="Phobius"/>
    </source>
</evidence>
<name>A0A8K0H4H3_9ROSA</name>
<dbReference type="GO" id="GO:0098542">
    <property type="term" value="P:defense response to other organism"/>
    <property type="evidence" value="ECO:0007669"/>
    <property type="project" value="InterPro"/>
</dbReference>
<dbReference type="AlphaFoldDB" id="A0A8K0H4H3"/>